<feature type="chain" id="PRO_5044771695" evidence="1">
    <location>
        <begin position="20"/>
        <end position="111"/>
    </location>
</feature>
<protein>
    <submittedName>
        <fullName evidence="2">Uncharacterized protein</fullName>
    </submittedName>
</protein>
<proteinExistence type="predicted"/>
<reference evidence="2 3" key="1">
    <citation type="submission" date="2021-02" db="EMBL/GenBank/DDBJ databases">
        <title>Whole genome sequencing of Pseudomonas alcaliphila strain SM2.</title>
        <authorList>
            <person name="Alshamsi M.S."/>
            <person name="Sudalaimuthuasari N."/>
            <person name="Kundu B."/>
            <person name="AlMaskari R.S."/>
            <person name="Elmahi Y."/>
            <person name="Mundra S."/>
            <person name="Chandran S."/>
            <person name="Malik S."/>
            <person name="Hazzouri K.M."/>
            <person name="Amiri K.M.A."/>
        </authorList>
    </citation>
    <scope>NUCLEOTIDE SEQUENCE [LARGE SCALE GENOMIC DNA]</scope>
    <source>
        <strain evidence="2 3">SM2</strain>
    </source>
</reference>
<keyword evidence="1" id="KW-0732">Signal</keyword>
<gene>
    <name evidence="2" type="ORF">JWV26_06260</name>
</gene>
<dbReference type="RefSeq" id="WP_206418640.1">
    <property type="nucleotide sequence ID" value="NZ_CP070505.1"/>
</dbReference>
<dbReference type="KEGG" id="pty:JWV26_06260"/>
<evidence type="ECO:0000313" key="3">
    <source>
        <dbReference type="Proteomes" id="UP000663658"/>
    </source>
</evidence>
<accession>A0ABD7E036</accession>
<dbReference type="Proteomes" id="UP000663658">
    <property type="component" value="Chromosome"/>
</dbReference>
<evidence type="ECO:0000256" key="1">
    <source>
        <dbReference type="SAM" id="SignalP"/>
    </source>
</evidence>
<feature type="signal peptide" evidence="1">
    <location>
        <begin position="1"/>
        <end position="19"/>
    </location>
</feature>
<organism evidence="2 3">
    <name type="scientific">Ectopseudomonas toyotomiensis</name>
    <dbReference type="NCBI Taxonomy" id="554344"/>
    <lineage>
        <taxon>Bacteria</taxon>
        <taxon>Pseudomonadati</taxon>
        <taxon>Pseudomonadota</taxon>
        <taxon>Gammaproteobacteria</taxon>
        <taxon>Pseudomonadales</taxon>
        <taxon>Pseudomonadaceae</taxon>
        <taxon>Ectopseudomonas</taxon>
    </lineage>
</organism>
<sequence>MNYLYPLCALTLFSLPFQASQANTDAARLIDGCRELVSIYNKRDELRFAAAQFASLSEAMRAGYCRGVLDEYQRKNTCNTNDWREQANTIVSHAFEQPQDVDTLLATACGR</sequence>
<dbReference type="AlphaFoldDB" id="A0ABD7E036"/>
<evidence type="ECO:0000313" key="2">
    <source>
        <dbReference type="EMBL" id="QSL93959.1"/>
    </source>
</evidence>
<dbReference type="EMBL" id="CP070505">
    <property type="protein sequence ID" value="QSL93959.1"/>
    <property type="molecule type" value="Genomic_DNA"/>
</dbReference>
<name>A0ABD7E036_9GAMM</name>